<reference evidence="5 6" key="1">
    <citation type="submission" date="2015-03" db="EMBL/GenBank/DDBJ databases">
        <title>Genome sequencing of Methylobacterium aquaticum DSM16371 type strain.</title>
        <authorList>
            <person name="Chaudhry V."/>
            <person name="Patil P.B."/>
        </authorList>
    </citation>
    <scope>NUCLEOTIDE SEQUENCE [LARGE SCALE GENOMIC DNA]</scope>
    <source>
        <strain evidence="5 6">DSM 16371</strain>
    </source>
</reference>
<organism evidence="5 6">
    <name type="scientific">Methylobacterium aquaticum</name>
    <dbReference type="NCBI Taxonomy" id="270351"/>
    <lineage>
        <taxon>Bacteria</taxon>
        <taxon>Pseudomonadati</taxon>
        <taxon>Pseudomonadota</taxon>
        <taxon>Alphaproteobacteria</taxon>
        <taxon>Hyphomicrobiales</taxon>
        <taxon>Methylobacteriaceae</taxon>
        <taxon>Methylobacterium</taxon>
    </lineage>
</organism>
<dbReference type="GO" id="GO:0030288">
    <property type="term" value="C:outer membrane-bounded periplasmic space"/>
    <property type="evidence" value="ECO:0007669"/>
    <property type="project" value="InterPro"/>
</dbReference>
<dbReference type="GO" id="GO:0055085">
    <property type="term" value="P:transmembrane transport"/>
    <property type="evidence" value="ECO:0007669"/>
    <property type="project" value="InterPro"/>
</dbReference>
<keyword evidence="4" id="KW-0732">Signal</keyword>
<dbReference type="PATRIC" id="fig|270351.6.peg.3733"/>
<dbReference type="NCBIfam" id="NF037995">
    <property type="entry name" value="TRAP_S1"/>
    <property type="match status" value="1"/>
</dbReference>
<proteinExistence type="inferred from homology"/>
<dbReference type="InterPro" id="IPR018389">
    <property type="entry name" value="DctP_fam"/>
</dbReference>
<dbReference type="NCBIfam" id="TIGR00787">
    <property type="entry name" value="dctP"/>
    <property type="match status" value="1"/>
</dbReference>
<dbReference type="AlphaFoldDB" id="A0A0J6S3Z8"/>
<dbReference type="PIRSF" id="PIRSF006470">
    <property type="entry name" value="DctB"/>
    <property type="match status" value="1"/>
</dbReference>
<accession>A0A0J6S3Z8</accession>
<evidence type="ECO:0000256" key="2">
    <source>
        <dbReference type="ARBA" id="ARBA00009023"/>
    </source>
</evidence>
<dbReference type="Gene3D" id="3.40.190.170">
    <property type="entry name" value="Bacterial extracellular solute-binding protein, family 7"/>
    <property type="match status" value="1"/>
</dbReference>
<gene>
    <name evidence="5" type="ORF">VP06_27680</name>
</gene>
<evidence type="ECO:0000256" key="1">
    <source>
        <dbReference type="ARBA" id="ARBA00004196"/>
    </source>
</evidence>
<keyword evidence="3" id="KW-0813">Transport</keyword>
<evidence type="ECO:0000313" key="5">
    <source>
        <dbReference type="EMBL" id="KMO28389.1"/>
    </source>
</evidence>
<dbReference type="InterPro" id="IPR004682">
    <property type="entry name" value="TRAP_DctP"/>
</dbReference>
<dbReference type="PANTHER" id="PTHR33376">
    <property type="match status" value="1"/>
</dbReference>
<comment type="similarity">
    <text evidence="2">Belongs to the bacterial solute-binding protein 7 family.</text>
</comment>
<dbReference type="OrthoDB" id="8012379at2"/>
<comment type="subcellular location">
    <subcellularLocation>
        <location evidence="1">Cell envelope</location>
    </subcellularLocation>
</comment>
<dbReference type="Proteomes" id="UP000035929">
    <property type="component" value="Unassembled WGS sequence"/>
</dbReference>
<dbReference type="EMBL" id="LABX01000251">
    <property type="protein sequence ID" value="KMO28389.1"/>
    <property type="molecule type" value="Genomic_DNA"/>
</dbReference>
<dbReference type="PANTHER" id="PTHR33376:SF4">
    <property type="entry name" value="SIALIC ACID-BINDING PERIPLASMIC PROTEIN SIAP"/>
    <property type="match status" value="1"/>
</dbReference>
<dbReference type="InterPro" id="IPR038404">
    <property type="entry name" value="TRAP_DctP_sf"/>
</dbReference>
<dbReference type="CDD" id="cd13603">
    <property type="entry name" value="PBP2_TRAP_Siap_TeaA_like"/>
    <property type="match status" value="1"/>
</dbReference>
<evidence type="ECO:0000313" key="6">
    <source>
        <dbReference type="Proteomes" id="UP000035929"/>
    </source>
</evidence>
<evidence type="ECO:0000256" key="4">
    <source>
        <dbReference type="ARBA" id="ARBA00022729"/>
    </source>
</evidence>
<protein>
    <submittedName>
        <fullName evidence="5">ABC transporter substrate-binding protein</fullName>
    </submittedName>
</protein>
<sequence>MRTGVIRRREMLTAIAAVPLVAAPFVRRAAAAEFSLKIAHPLAAAHPTNTRLLEAADTIRKDTDGRVELRIFPNGQLGGEADTFSQLRSGAVEAYVIGGLVVSTVVPAAALDGTGFAFGDASKVWPAMDGRLGAYIRDAFAKSNLYAARTSWDLGFREITTSVKPIRTVADLSGLKIRVPSAAAYTSLFRALDAAPTSVQFTDVYPALQTRIVDAQENPLSLIVTSRFHEVQKFCSLSNHIWQGNWILFNGRVWKSLPEKIQEIVEARLSQAGLAQRADLANLEQSYRDTMVKSGIAFNDVDADSFRAKLRSAGYYTEIRRKFGDQAFQILEEAAGASFG</sequence>
<evidence type="ECO:0000256" key="3">
    <source>
        <dbReference type="ARBA" id="ARBA00022448"/>
    </source>
</evidence>
<comment type="caution">
    <text evidence="5">The sequence shown here is derived from an EMBL/GenBank/DDBJ whole genome shotgun (WGS) entry which is preliminary data.</text>
</comment>
<dbReference type="Pfam" id="PF03480">
    <property type="entry name" value="DctP"/>
    <property type="match status" value="1"/>
</dbReference>
<name>A0A0J6S3Z8_9HYPH</name>